<evidence type="ECO:0000256" key="2">
    <source>
        <dbReference type="SAM" id="SignalP"/>
    </source>
</evidence>
<sequence length="177" mass="19764">MKKWSVLYFAILFSLMGLLAGCNTSNESKSDEHHTENEEASSHESHGSHEDMASGDIQETTNSVDEIPSFLKDKDENMKAIYIAAAKHPEVLKYMPCYCGCGDSVGHKSNLNCFVHEIDQDKVVWDDHGTRCGVCLEIAAQSVLMYNDGKSLKDIRQQIDQQYKEGYAKPTPTPMPS</sequence>
<name>A0AAJ1T368_9BACI</name>
<reference evidence="3" key="1">
    <citation type="submission" date="2023-07" db="EMBL/GenBank/DDBJ databases">
        <title>Genomic Encyclopedia of Type Strains, Phase IV (KMG-IV): sequencing the most valuable type-strain genomes for metagenomic binning, comparative biology and taxonomic classification.</title>
        <authorList>
            <person name="Goeker M."/>
        </authorList>
    </citation>
    <scope>NUCLEOTIDE SEQUENCE</scope>
    <source>
        <strain evidence="3">DSM 23947</strain>
    </source>
</reference>
<dbReference type="EMBL" id="JAUSUC010000006">
    <property type="protein sequence ID" value="MDQ0214431.1"/>
    <property type="molecule type" value="Genomic_DNA"/>
</dbReference>
<comment type="caution">
    <text evidence="3">The sequence shown here is derived from an EMBL/GenBank/DDBJ whole genome shotgun (WGS) entry which is preliminary data.</text>
</comment>
<evidence type="ECO:0000313" key="3">
    <source>
        <dbReference type="EMBL" id="MDQ0214431.1"/>
    </source>
</evidence>
<gene>
    <name evidence="3" type="ORF">J2S13_000827</name>
</gene>
<accession>A0AAJ1T368</accession>
<feature type="signal peptide" evidence="2">
    <location>
        <begin position="1"/>
        <end position="20"/>
    </location>
</feature>
<organism evidence="3 4">
    <name type="scientific">Oikeobacillus pervagus</name>
    <dbReference type="NCBI Taxonomy" id="1325931"/>
    <lineage>
        <taxon>Bacteria</taxon>
        <taxon>Bacillati</taxon>
        <taxon>Bacillota</taxon>
        <taxon>Bacilli</taxon>
        <taxon>Bacillales</taxon>
        <taxon>Bacillaceae</taxon>
        <taxon>Oikeobacillus</taxon>
    </lineage>
</organism>
<evidence type="ECO:0008006" key="5">
    <source>
        <dbReference type="Google" id="ProtNLM"/>
    </source>
</evidence>
<feature type="region of interest" description="Disordered" evidence="1">
    <location>
        <begin position="26"/>
        <end position="54"/>
    </location>
</feature>
<keyword evidence="2" id="KW-0732">Signal</keyword>
<proteinExistence type="predicted"/>
<evidence type="ECO:0000256" key="1">
    <source>
        <dbReference type="SAM" id="MobiDB-lite"/>
    </source>
</evidence>
<keyword evidence="4" id="KW-1185">Reference proteome</keyword>
<dbReference type="RefSeq" id="WP_307256418.1">
    <property type="nucleotide sequence ID" value="NZ_JAUSUC010000006.1"/>
</dbReference>
<feature type="chain" id="PRO_5042609491" description="Lipoprotein" evidence="2">
    <location>
        <begin position="21"/>
        <end position="177"/>
    </location>
</feature>
<dbReference type="AlphaFoldDB" id="A0AAJ1T368"/>
<dbReference type="PROSITE" id="PS51257">
    <property type="entry name" value="PROKAR_LIPOPROTEIN"/>
    <property type="match status" value="1"/>
</dbReference>
<feature type="compositionally biased region" description="Basic and acidic residues" evidence="1">
    <location>
        <begin position="28"/>
        <end position="52"/>
    </location>
</feature>
<protein>
    <recommendedName>
        <fullName evidence="5">Lipoprotein</fullName>
    </recommendedName>
</protein>
<dbReference type="InterPro" id="IPR025673">
    <property type="entry name" value="PCYCGC"/>
</dbReference>
<dbReference type="Proteomes" id="UP001237207">
    <property type="component" value="Unassembled WGS sequence"/>
</dbReference>
<evidence type="ECO:0000313" key="4">
    <source>
        <dbReference type="Proteomes" id="UP001237207"/>
    </source>
</evidence>
<dbReference type="Pfam" id="PF13798">
    <property type="entry name" value="PCYCGC"/>
    <property type="match status" value="1"/>
</dbReference>